<dbReference type="AlphaFoldDB" id="A0AAW2FNJ9"/>
<dbReference type="Proteomes" id="UP001430953">
    <property type="component" value="Unassembled WGS sequence"/>
</dbReference>
<organism evidence="5 6">
    <name type="scientific">Cardiocondyla obscurior</name>
    <dbReference type="NCBI Taxonomy" id="286306"/>
    <lineage>
        <taxon>Eukaryota</taxon>
        <taxon>Metazoa</taxon>
        <taxon>Ecdysozoa</taxon>
        <taxon>Arthropoda</taxon>
        <taxon>Hexapoda</taxon>
        <taxon>Insecta</taxon>
        <taxon>Pterygota</taxon>
        <taxon>Neoptera</taxon>
        <taxon>Endopterygota</taxon>
        <taxon>Hymenoptera</taxon>
        <taxon>Apocrita</taxon>
        <taxon>Aculeata</taxon>
        <taxon>Formicoidea</taxon>
        <taxon>Formicidae</taxon>
        <taxon>Myrmicinae</taxon>
        <taxon>Cardiocondyla</taxon>
    </lineage>
</organism>
<dbReference type="InterPro" id="IPR006597">
    <property type="entry name" value="Sel1-like"/>
</dbReference>
<evidence type="ECO:0000256" key="2">
    <source>
        <dbReference type="ARBA" id="ARBA00008486"/>
    </source>
</evidence>
<dbReference type="Pfam" id="PF03227">
    <property type="entry name" value="GILT"/>
    <property type="match status" value="1"/>
</dbReference>
<dbReference type="Gene3D" id="1.25.40.10">
    <property type="entry name" value="Tetratricopeptide repeat domain"/>
    <property type="match status" value="1"/>
</dbReference>
<dbReference type="GO" id="GO:0016671">
    <property type="term" value="F:oxidoreductase activity, acting on a sulfur group of donors, disulfide as acceptor"/>
    <property type="evidence" value="ECO:0007669"/>
    <property type="project" value="InterPro"/>
</dbReference>
<keyword evidence="4" id="KW-0325">Glycoprotein</keyword>
<comment type="similarity">
    <text evidence="2">Belongs to the hcp beta-lactamase family.</text>
</comment>
<dbReference type="PANTHER" id="PTHR13891">
    <property type="entry name" value="CYTOCHROME C OXIDASE ASSEMBLY FACTOR 7"/>
    <property type="match status" value="1"/>
</dbReference>
<evidence type="ECO:0000256" key="4">
    <source>
        <dbReference type="ARBA" id="ARBA00023180"/>
    </source>
</evidence>
<sequence>MSYNLKNEEDVKEYLKNLHIEYQFGCYSEKKPEVCHLLGDYYEAVNTDHEKAASLYKTTCDEYNYGRSCAKFGDFKTIGKGCKKDVLTGYKYMKKACELNDEYGCLHAGILATSKTNVGEKDRATQVHAGARYLKKACDMYNSEKACFFLAGIYLGGMEGIIEKNHKEAYKLSFKTPSLAHFVNSTIMKHYLACRATLAAAVFIALVSRSTLSNAQSSGESNKNEVNVDVYYESLCSDSMRFIANQLVPSYPELEPYVKINFIPYGKAMHSFDSETGLWQFVCQHGPAECRGNKAQACAIRSIEVAETNKNKQSLAVNLVGCVMSAENPANAVPQCAQSVGLSEEAQAFIDNCITTSMADELLSSYGNMTYALQSPLRFVPTIVINKEYSKENQDEALRNFSKLICRHLTAEEKPSVCSKN</sequence>
<dbReference type="SUPFAM" id="SSF81901">
    <property type="entry name" value="HCP-like"/>
    <property type="match status" value="1"/>
</dbReference>
<evidence type="ECO:0000313" key="5">
    <source>
        <dbReference type="EMBL" id="KAL0116795.1"/>
    </source>
</evidence>
<proteinExistence type="inferred from homology"/>
<comment type="similarity">
    <text evidence="1">Belongs to the GILT family.</text>
</comment>
<reference evidence="5 6" key="1">
    <citation type="submission" date="2023-03" db="EMBL/GenBank/DDBJ databases">
        <title>High recombination rates correlate with genetic variation in Cardiocondyla obscurior ants.</title>
        <authorList>
            <person name="Errbii M."/>
        </authorList>
    </citation>
    <scope>NUCLEOTIDE SEQUENCE [LARGE SCALE GENOMIC DNA]</scope>
    <source>
        <strain evidence="5">Alpha-2009</strain>
        <tissue evidence="5">Whole body</tissue>
    </source>
</reference>
<comment type="caution">
    <text evidence="5">The sequence shown here is derived from an EMBL/GenBank/DDBJ whole genome shotgun (WGS) entry which is preliminary data.</text>
</comment>
<accession>A0AAW2FNJ9</accession>
<evidence type="ECO:0000256" key="1">
    <source>
        <dbReference type="ARBA" id="ARBA00005679"/>
    </source>
</evidence>
<keyword evidence="3" id="KW-0677">Repeat</keyword>
<dbReference type="InterPro" id="IPR040239">
    <property type="entry name" value="HcpB-like"/>
</dbReference>
<keyword evidence="6" id="KW-1185">Reference proteome</keyword>
<evidence type="ECO:0000313" key="6">
    <source>
        <dbReference type="Proteomes" id="UP001430953"/>
    </source>
</evidence>
<gene>
    <name evidence="5" type="ORF">PUN28_010011</name>
</gene>
<dbReference type="PANTHER" id="PTHR13891:SF1">
    <property type="entry name" value="CYTOCHROME C OXIDASE ASSEMBLY FACTOR 7"/>
    <property type="match status" value="1"/>
</dbReference>
<dbReference type="GO" id="GO:0005758">
    <property type="term" value="C:mitochondrial intermembrane space"/>
    <property type="evidence" value="ECO:0007669"/>
    <property type="project" value="TreeGrafter"/>
</dbReference>
<protein>
    <recommendedName>
        <fullName evidence="7">Gamma-interferon-inducible lysosomal thiol reductase</fullName>
    </recommendedName>
</protein>
<evidence type="ECO:0000256" key="3">
    <source>
        <dbReference type="ARBA" id="ARBA00022737"/>
    </source>
</evidence>
<dbReference type="InterPro" id="IPR011990">
    <property type="entry name" value="TPR-like_helical_dom_sf"/>
</dbReference>
<dbReference type="SMART" id="SM00671">
    <property type="entry name" value="SEL1"/>
    <property type="match status" value="3"/>
</dbReference>
<evidence type="ECO:0008006" key="7">
    <source>
        <dbReference type="Google" id="ProtNLM"/>
    </source>
</evidence>
<dbReference type="EMBL" id="JADYXP020000009">
    <property type="protein sequence ID" value="KAL0116795.1"/>
    <property type="molecule type" value="Genomic_DNA"/>
</dbReference>
<dbReference type="InterPro" id="IPR004911">
    <property type="entry name" value="Interferon-induced_GILT"/>
</dbReference>
<name>A0AAW2FNJ9_9HYME</name>